<reference evidence="4 5" key="1">
    <citation type="journal article" date="2018" name="Nat. Ecol. Evol.">
        <title>Shark genomes provide insights into elasmobranch evolution and the origin of vertebrates.</title>
        <authorList>
            <person name="Hara Y"/>
            <person name="Yamaguchi K"/>
            <person name="Onimaru K"/>
            <person name="Kadota M"/>
            <person name="Koyanagi M"/>
            <person name="Keeley SD"/>
            <person name="Tatsumi K"/>
            <person name="Tanaka K"/>
            <person name="Motone F"/>
            <person name="Kageyama Y"/>
            <person name="Nozu R"/>
            <person name="Adachi N"/>
            <person name="Nishimura O"/>
            <person name="Nakagawa R"/>
            <person name="Tanegashima C"/>
            <person name="Kiyatake I"/>
            <person name="Matsumoto R"/>
            <person name="Murakumo K"/>
            <person name="Nishida K"/>
            <person name="Terakita A"/>
            <person name="Kuratani S"/>
            <person name="Sato K"/>
            <person name="Hyodo S Kuraku.S."/>
        </authorList>
    </citation>
    <scope>NUCLEOTIDE SEQUENCE [LARGE SCALE GENOMIC DNA]</scope>
</reference>
<dbReference type="InterPro" id="IPR006652">
    <property type="entry name" value="Kelch_1"/>
</dbReference>
<keyword evidence="1" id="KW-0880">Kelch repeat</keyword>
<dbReference type="STRING" id="137246.A0A401SBF9"/>
<dbReference type="SMART" id="SM00875">
    <property type="entry name" value="BACK"/>
    <property type="match status" value="1"/>
</dbReference>
<keyword evidence="5" id="KW-1185">Reference proteome</keyword>
<dbReference type="PANTHER" id="PTHR45632">
    <property type="entry name" value="LD33804P"/>
    <property type="match status" value="1"/>
</dbReference>
<dbReference type="Gene3D" id="1.25.40.420">
    <property type="match status" value="1"/>
</dbReference>
<dbReference type="SUPFAM" id="SSF54695">
    <property type="entry name" value="POZ domain"/>
    <property type="match status" value="1"/>
</dbReference>
<dbReference type="Pfam" id="PF24681">
    <property type="entry name" value="Kelch_KLHDC2_KLHL20_DRC7"/>
    <property type="match status" value="1"/>
</dbReference>
<dbReference type="GO" id="GO:0005634">
    <property type="term" value="C:nucleus"/>
    <property type="evidence" value="ECO:0007669"/>
    <property type="project" value="TreeGrafter"/>
</dbReference>
<dbReference type="Proteomes" id="UP000287033">
    <property type="component" value="Unassembled WGS sequence"/>
</dbReference>
<evidence type="ECO:0000256" key="1">
    <source>
        <dbReference type="ARBA" id="ARBA00022441"/>
    </source>
</evidence>
<protein>
    <recommendedName>
        <fullName evidence="3">BTB domain-containing protein</fullName>
    </recommendedName>
</protein>
<dbReference type="InterPro" id="IPR017096">
    <property type="entry name" value="BTB-kelch_protein"/>
</dbReference>
<organism evidence="4 5">
    <name type="scientific">Chiloscyllium punctatum</name>
    <name type="common">Brownbanded bambooshark</name>
    <name type="synonym">Hemiscyllium punctatum</name>
    <dbReference type="NCBI Taxonomy" id="137246"/>
    <lineage>
        <taxon>Eukaryota</taxon>
        <taxon>Metazoa</taxon>
        <taxon>Chordata</taxon>
        <taxon>Craniata</taxon>
        <taxon>Vertebrata</taxon>
        <taxon>Chondrichthyes</taxon>
        <taxon>Elasmobranchii</taxon>
        <taxon>Galeomorphii</taxon>
        <taxon>Galeoidea</taxon>
        <taxon>Orectolobiformes</taxon>
        <taxon>Hemiscylliidae</taxon>
        <taxon>Chiloscyllium</taxon>
    </lineage>
</organism>
<dbReference type="SMART" id="SM00225">
    <property type="entry name" value="BTB"/>
    <property type="match status" value="1"/>
</dbReference>
<comment type="caution">
    <text evidence="4">The sequence shown here is derived from an EMBL/GenBank/DDBJ whole genome shotgun (WGS) entry which is preliminary data.</text>
</comment>
<dbReference type="Pfam" id="PF07707">
    <property type="entry name" value="BACK"/>
    <property type="match status" value="1"/>
</dbReference>
<sequence>MNGVRTVLNWVETRHVENWILQGEWSVSVPVSLVLQATTTHPPQLLGRVGDVSSYWVVSIKHTMAPKKKSTKKNKTEKNELPKISIVEDTTIDIDQLNHLNTLYDSGSNGFRCTATEVSNPNHGNILLEEISRMRQERLFSDLTLSTKNKSFDVHKVVMAACSDYFRNMLKKDPSIQCVDVNDVSPLGLTTVITYAYTGRLSLSLYTIGCTIATATQFQMCTLINMCTDFLIQEINVENCMYISNIAGTYGLNQVKESAKKFIRENFLEFSENDQFMKLTYDQISDLLMDDSLQLPSELTAFQIAMKWLQFDSKRVKHAADLLSNIRFGTISAHDLVSYVQPIPCMMQDPDCHRLLVNAMNYHLLPHQQNSMQSRRTKLRGGQKVLLTVGGRPALTEKALSRDILYRDPENGWNKLAEMPAKSFNQCVVVMDGFLYVAGGEDQNDARNQAKHAVSSLNRYDPRFNTWFHLASMLQRRTHFSMCAYNGLLFAIGGRNSDGPLLSMECYIPSTNQWQMKARMDVARCCHASALSDGKILITGGYINNGYSRTVCAYDPTTDTWKDYASLSTPRGWHCAVTLGDYSYVMGGSQLGPQGERVDVVTVERYNAYNGQWSYVAPLSIGVSTAGVTTLNDRIYLVGGWNESAKKYKSCIQVYNPDLNEWTDEDELPEATVGVSCCSIMLPNNKLRESRASSVASAAISI</sequence>
<proteinExistence type="predicted"/>
<dbReference type="EMBL" id="BEZZ01000175">
    <property type="protein sequence ID" value="GCC27745.1"/>
    <property type="molecule type" value="Genomic_DNA"/>
</dbReference>
<evidence type="ECO:0000256" key="2">
    <source>
        <dbReference type="ARBA" id="ARBA00022737"/>
    </source>
</evidence>
<keyword evidence="2" id="KW-0677">Repeat</keyword>
<dbReference type="Gene3D" id="3.30.710.10">
    <property type="entry name" value="Potassium Channel Kv1.1, Chain A"/>
    <property type="match status" value="1"/>
</dbReference>
<name>A0A401SBF9_CHIPU</name>
<dbReference type="AlphaFoldDB" id="A0A401SBF9"/>
<dbReference type="PROSITE" id="PS50097">
    <property type="entry name" value="BTB"/>
    <property type="match status" value="1"/>
</dbReference>
<feature type="domain" description="BTB" evidence="3">
    <location>
        <begin position="141"/>
        <end position="205"/>
    </location>
</feature>
<dbReference type="Pfam" id="PF01344">
    <property type="entry name" value="Kelch_1"/>
    <property type="match status" value="1"/>
</dbReference>
<dbReference type="SUPFAM" id="SSF117281">
    <property type="entry name" value="Kelch motif"/>
    <property type="match status" value="1"/>
</dbReference>
<evidence type="ECO:0000313" key="4">
    <source>
        <dbReference type="EMBL" id="GCC27745.1"/>
    </source>
</evidence>
<dbReference type="SMART" id="SM00612">
    <property type="entry name" value="Kelch"/>
    <property type="match status" value="6"/>
</dbReference>
<evidence type="ECO:0000259" key="3">
    <source>
        <dbReference type="PROSITE" id="PS50097"/>
    </source>
</evidence>
<dbReference type="GO" id="GO:0005737">
    <property type="term" value="C:cytoplasm"/>
    <property type="evidence" value="ECO:0007669"/>
    <property type="project" value="UniProtKB-ARBA"/>
</dbReference>
<dbReference type="PANTHER" id="PTHR45632:SF17">
    <property type="entry name" value="KELCH-LIKE PROTEIN 31"/>
    <property type="match status" value="1"/>
</dbReference>
<dbReference type="InterPro" id="IPR011333">
    <property type="entry name" value="SKP1/BTB/POZ_sf"/>
</dbReference>
<dbReference type="Pfam" id="PF00651">
    <property type="entry name" value="BTB"/>
    <property type="match status" value="1"/>
</dbReference>
<dbReference type="InterPro" id="IPR015915">
    <property type="entry name" value="Kelch-typ_b-propeller"/>
</dbReference>
<accession>A0A401SBF9</accession>
<dbReference type="Gene3D" id="2.120.10.80">
    <property type="entry name" value="Kelch-type beta propeller"/>
    <property type="match status" value="1"/>
</dbReference>
<evidence type="ECO:0000313" key="5">
    <source>
        <dbReference type="Proteomes" id="UP000287033"/>
    </source>
</evidence>
<dbReference type="OrthoDB" id="6678352at2759"/>
<dbReference type="InterPro" id="IPR000210">
    <property type="entry name" value="BTB/POZ_dom"/>
</dbReference>
<gene>
    <name evidence="4" type="ORF">chiPu_0006171</name>
</gene>
<dbReference type="OMA" id="QERFLCD"/>
<dbReference type="InterPro" id="IPR011705">
    <property type="entry name" value="BACK"/>
</dbReference>
<dbReference type="PIRSF" id="PIRSF037037">
    <property type="entry name" value="Kelch-like_protein_gigaxonin"/>
    <property type="match status" value="1"/>
</dbReference>
<dbReference type="GO" id="GO:0046329">
    <property type="term" value="P:negative regulation of JNK cascade"/>
    <property type="evidence" value="ECO:0007669"/>
    <property type="project" value="TreeGrafter"/>
</dbReference>